<reference evidence="2" key="1">
    <citation type="journal article" date="2015" name="Nature">
        <title>Complex archaea that bridge the gap between prokaryotes and eukaryotes.</title>
        <authorList>
            <person name="Spang A."/>
            <person name="Saw J.H."/>
            <person name="Jorgensen S.L."/>
            <person name="Zaremba-Niedzwiedzka K."/>
            <person name="Martijn J."/>
            <person name="Lind A.E."/>
            <person name="van Eijk R."/>
            <person name="Schleper C."/>
            <person name="Guy L."/>
            <person name="Ettema T.J."/>
        </authorList>
    </citation>
    <scope>NUCLEOTIDE SEQUENCE</scope>
</reference>
<evidence type="ECO:0000313" key="2">
    <source>
        <dbReference type="EMBL" id="KKN76763.1"/>
    </source>
</evidence>
<sequence>MAEAEGTVEEFEEVPDEVTDTDDGGAIVKVSDDVPTRPNREWYENIAEDIDSAELGKICTRLLQDIERDKESRKQRDKDYEEAIKRTGLGKETPGGADFEGASKVVHPMLTEAVVDFASRAIKELMPPNGPVKVYVPGDSPEADRFAKGERVKTYMNWQFLMQMPDFRSELEQLLTQLPLGGSQYMRLVYDEQKKRPVPTYWPSDDVYLPYSASNFYTAERVTFVEHITEHEVKQRVKSKMWLDLGTVATSQPIDKSGAEKATDRVEGKEQIQPYNEDGLRNVFEVMCYCDDLEGKHGYAPYRITIDNAARKICAVNRNWEEEDETQQPLYWAVEFPFVPWRGAYTIGLGQMIGSLSGAATGALRALLDSAHMNNLPTLIRLKGANFSGQSKELNIAEITEIEGGIAGDDIRKLIMPIPFNPPSNVLLELLGVVTKAGAGMVQTTFEKLGEQSTQMPVGTTLALIEEGMTVFSAIHLRMFQAMNYVLRILNRINRMYLEDEEAKSDIGEVLAYRKDFDPPFDIMPVADPEIFSDVQRMAQLQVIADRAQAMPEIYNQKAVEKRILERTKIPNPDELLLPDDTPDQSNAVNENASMTMGRPVIAFPEQNHLAHLQVHIDYMRSPALGQFPLIAQQFLPMVLDHLKEHIAFYYVQYNYELLQASTGLSDKQLSEMMRLEDPKVRAEMDKNLAKQSQVIVPAIEGVFAALPEIVGEAMEVMQSMQPEPEQVPMDPNAQAAIEQERESDQARDAREREKTQLTLVDKKDARQQQSEMKLMELDSTARENALRGAREDARKAGEYVARLEELMERERAEDERTIMETESREAINTEDNETALEIAETNADAAKSRITTGEGVTNP</sequence>
<protein>
    <recommendedName>
        <fullName evidence="3">Portal protein</fullName>
    </recommendedName>
</protein>
<evidence type="ECO:0008006" key="3">
    <source>
        <dbReference type="Google" id="ProtNLM"/>
    </source>
</evidence>
<feature type="compositionally biased region" description="Basic and acidic residues" evidence="1">
    <location>
        <begin position="69"/>
        <end position="85"/>
    </location>
</feature>
<proteinExistence type="predicted"/>
<gene>
    <name evidence="2" type="ORF">LCGC14_0367340</name>
</gene>
<dbReference type="AlphaFoldDB" id="A0A0F9WES4"/>
<evidence type="ECO:0000256" key="1">
    <source>
        <dbReference type="SAM" id="MobiDB-lite"/>
    </source>
</evidence>
<feature type="compositionally biased region" description="Basic and acidic residues" evidence="1">
    <location>
        <begin position="812"/>
        <end position="828"/>
    </location>
</feature>
<feature type="region of interest" description="Disordered" evidence="1">
    <location>
        <begin position="69"/>
        <end position="96"/>
    </location>
</feature>
<feature type="compositionally biased region" description="Acidic residues" evidence="1">
    <location>
        <begin position="1"/>
        <end position="23"/>
    </location>
</feature>
<name>A0A0F9WES4_9ZZZZ</name>
<feature type="region of interest" description="Disordered" evidence="1">
    <location>
        <begin position="722"/>
        <end position="757"/>
    </location>
</feature>
<feature type="compositionally biased region" description="Basic and acidic residues" evidence="1">
    <location>
        <begin position="739"/>
        <end position="757"/>
    </location>
</feature>
<feature type="region of interest" description="Disordered" evidence="1">
    <location>
        <begin position="1"/>
        <end position="33"/>
    </location>
</feature>
<organism evidence="2">
    <name type="scientific">marine sediment metagenome</name>
    <dbReference type="NCBI Taxonomy" id="412755"/>
    <lineage>
        <taxon>unclassified sequences</taxon>
        <taxon>metagenomes</taxon>
        <taxon>ecological metagenomes</taxon>
    </lineage>
</organism>
<accession>A0A0F9WES4</accession>
<feature type="region of interest" description="Disordered" evidence="1">
    <location>
        <begin position="812"/>
        <end position="835"/>
    </location>
</feature>
<dbReference type="EMBL" id="LAZR01000290">
    <property type="protein sequence ID" value="KKN76763.1"/>
    <property type="molecule type" value="Genomic_DNA"/>
</dbReference>
<comment type="caution">
    <text evidence="2">The sequence shown here is derived from an EMBL/GenBank/DDBJ whole genome shotgun (WGS) entry which is preliminary data.</text>
</comment>